<dbReference type="EMBL" id="JABFUD020000016">
    <property type="protein sequence ID" value="KAI5068450.1"/>
    <property type="molecule type" value="Genomic_DNA"/>
</dbReference>
<dbReference type="InterPro" id="IPR040348">
    <property type="entry name" value="POLAR-like"/>
</dbReference>
<feature type="compositionally biased region" description="Basic residues" evidence="1">
    <location>
        <begin position="340"/>
        <end position="355"/>
    </location>
</feature>
<evidence type="ECO:0000256" key="1">
    <source>
        <dbReference type="SAM" id="MobiDB-lite"/>
    </source>
</evidence>
<gene>
    <name evidence="2" type="ORF">GOP47_0016795</name>
</gene>
<evidence type="ECO:0000313" key="2">
    <source>
        <dbReference type="EMBL" id="KAI5068450.1"/>
    </source>
</evidence>
<sequence>MACPRCGLCSKLDTLEGNVVDLYSRSAKSIHSLGLAKRAEATTEGRCLQDFDTKAQKKLMCSLPSRSLQGGLPAVRRLQKKTSNNPNASRNISLQSTISTNPKYREHRTLAFVLHDEDFTNEPLGTKLSYDHSDKLKPFPLESVEMQAFHTAAAHVSPLLYTRIAPVNTNPSYAAKDFADGIVSDLDDSEESEREVEGAICLSSFTFGSTKYLPPSLGLIARGKKSLVRKLSSESCISMLSLDCTDGELSADRCVESVPSGDLSLQAEMTGISVSRANSDDEVNMVEPSFRYRGSGNIGFHWKPNLDMKSEAIKFNGVSLPPLEKIRSKGQQQEDLRSETHKKKRLRSATHERHRMTRNNARKASLNLRPCGGLAGLISGGTDVYRAFNLGVGIGVAYILFANWNELKKLNLLLERTESLVRDLQQQAPSRSSPLLGCFSTVERYNHREPVNNVEASKLEGCKADVADEPMSKSRNMAELEAALEAELAVMQHNLEAELQVSPGGSDECDVNNHARTEEYMMGNIDQGGTSNSSAKNDTVHVQHMVSPNTLNKRLREVLELQQEERILHLEAQIEARELDLLMKEKELQFWKDIAHHLVNALPAKRGGRTEGYTIDQGGLGLAGEGSRAQQGLSDAKHDARHRPLPLKCEEFKVSGCTTASRRRVLDYESLARSDFFCESVSNSLIDPSFEALTLRNSLDWSIGAQSAEAEWRKEDYNRSSHNDHVKDLDVDKMFPWLLQEECLAEAPHFGDSGPFTNSSLKGGFVRKDSYHLNGLKGGLNSRLLVL</sequence>
<dbReference type="PANTHER" id="PTHR33476:SF22">
    <property type="entry name" value="PROTEIN POLAR LOCALIZATION DURING ASYMMETRIC DIVISION AND REDISTRIBUTION"/>
    <property type="match status" value="1"/>
</dbReference>
<accession>A0A9D4UIE8</accession>
<comment type="caution">
    <text evidence="2">The sequence shown here is derived from an EMBL/GenBank/DDBJ whole genome shotgun (WGS) entry which is preliminary data.</text>
</comment>
<name>A0A9D4UIE8_ADICA</name>
<feature type="compositionally biased region" description="Basic and acidic residues" evidence="1">
    <location>
        <begin position="327"/>
        <end position="339"/>
    </location>
</feature>
<proteinExistence type="predicted"/>
<dbReference type="AlphaFoldDB" id="A0A9D4UIE8"/>
<feature type="region of interest" description="Disordered" evidence="1">
    <location>
        <begin position="327"/>
        <end position="355"/>
    </location>
</feature>
<evidence type="ECO:0000313" key="3">
    <source>
        <dbReference type="Proteomes" id="UP000886520"/>
    </source>
</evidence>
<reference evidence="2" key="1">
    <citation type="submission" date="2021-01" db="EMBL/GenBank/DDBJ databases">
        <title>Adiantum capillus-veneris genome.</title>
        <authorList>
            <person name="Fang Y."/>
            <person name="Liao Q."/>
        </authorList>
    </citation>
    <scope>NUCLEOTIDE SEQUENCE</scope>
    <source>
        <strain evidence="2">H3</strain>
        <tissue evidence="2">Leaf</tissue>
    </source>
</reference>
<dbReference type="Proteomes" id="UP000886520">
    <property type="component" value="Chromosome 16"/>
</dbReference>
<dbReference type="OrthoDB" id="1934029at2759"/>
<dbReference type="PANTHER" id="PTHR33476">
    <property type="entry name" value="EMB|CAB62613.1"/>
    <property type="match status" value="1"/>
</dbReference>
<keyword evidence="3" id="KW-1185">Reference proteome</keyword>
<organism evidence="2 3">
    <name type="scientific">Adiantum capillus-veneris</name>
    <name type="common">Maidenhair fern</name>
    <dbReference type="NCBI Taxonomy" id="13818"/>
    <lineage>
        <taxon>Eukaryota</taxon>
        <taxon>Viridiplantae</taxon>
        <taxon>Streptophyta</taxon>
        <taxon>Embryophyta</taxon>
        <taxon>Tracheophyta</taxon>
        <taxon>Polypodiopsida</taxon>
        <taxon>Polypodiidae</taxon>
        <taxon>Polypodiales</taxon>
        <taxon>Pteridineae</taxon>
        <taxon>Pteridaceae</taxon>
        <taxon>Vittarioideae</taxon>
        <taxon>Adiantum</taxon>
    </lineage>
</organism>
<dbReference type="GO" id="GO:0008356">
    <property type="term" value="P:asymmetric cell division"/>
    <property type="evidence" value="ECO:0007669"/>
    <property type="project" value="InterPro"/>
</dbReference>
<protein>
    <submittedName>
        <fullName evidence="2">Uncharacterized protein</fullName>
    </submittedName>
</protein>